<reference evidence="2 3" key="1">
    <citation type="journal article" date="2015" name="PLoS ONE">
        <title>Lysis to Kill: Evaluation of the Lytic Abilities, and Genomics of Nine Bacteriophages Infective for Gordonia spp. and Their Potential Use in Activated Sludge Foam Biocontrol.</title>
        <authorList>
            <person name="Dyson Z.A."/>
            <person name="Tucci J."/>
            <person name="Seviour R.J."/>
            <person name="Petrovski S."/>
        </authorList>
    </citation>
    <scope>NUCLEOTIDE SEQUENCE [LARGE SCALE GENOMIC DNA]</scope>
</reference>
<keyword evidence="1" id="KW-0175">Coiled coil</keyword>
<accession>A0A0K0NL75</accession>
<dbReference type="RefSeq" id="YP_009273555.1">
    <property type="nucleotide sequence ID" value="NC_030906.1"/>
</dbReference>
<name>A0A0K0NL75_9CAUD</name>
<dbReference type="Proteomes" id="UP000203886">
    <property type="component" value="Segment"/>
</dbReference>
<protein>
    <submittedName>
        <fullName evidence="2">Uncharacterized protein</fullName>
    </submittedName>
</protein>
<dbReference type="EMBL" id="KR063280">
    <property type="protein sequence ID" value="AKL88354.1"/>
    <property type="molecule type" value="Genomic_DNA"/>
</dbReference>
<organism evidence="2 3">
    <name type="scientific">Gordonia phage GMA6</name>
    <dbReference type="NCBI Taxonomy" id="1647285"/>
    <lineage>
        <taxon>Viruses</taxon>
        <taxon>Duplodnaviria</taxon>
        <taxon>Heunggongvirae</taxon>
        <taxon>Uroviricota</taxon>
        <taxon>Caudoviricetes</taxon>
        <taxon>Bendigovirus</taxon>
        <taxon>Bendigovirus GMA6</taxon>
    </lineage>
</organism>
<proteinExistence type="predicted"/>
<feature type="coiled-coil region" evidence="1">
    <location>
        <begin position="28"/>
        <end position="55"/>
    </location>
</feature>
<sequence length="83" mass="9372">MAGKLNKSQVYSILWQWKAEVDEGTQTVQLSEQQATNAERAISKLRRELAEEYDDIGKADVVVFEVSRGASDIDVLRENDAEE</sequence>
<evidence type="ECO:0000313" key="3">
    <source>
        <dbReference type="Proteomes" id="UP000203886"/>
    </source>
</evidence>
<gene>
    <name evidence="2" type="ORF">GMA6_73</name>
</gene>
<evidence type="ECO:0000256" key="1">
    <source>
        <dbReference type="SAM" id="Coils"/>
    </source>
</evidence>
<dbReference type="KEGG" id="vg:28801123"/>
<dbReference type="GeneID" id="28801123"/>
<keyword evidence="3" id="KW-1185">Reference proteome</keyword>
<evidence type="ECO:0000313" key="2">
    <source>
        <dbReference type="EMBL" id="AKL88354.1"/>
    </source>
</evidence>